<dbReference type="InterPro" id="IPR051446">
    <property type="entry name" value="HTH_trans_reg/aminotransferase"/>
</dbReference>
<dbReference type="GO" id="GO:0003700">
    <property type="term" value="F:DNA-binding transcription factor activity"/>
    <property type="evidence" value="ECO:0007669"/>
    <property type="project" value="InterPro"/>
</dbReference>
<dbReference type="CDD" id="cd07377">
    <property type="entry name" value="WHTH_GntR"/>
    <property type="match status" value="1"/>
</dbReference>
<evidence type="ECO:0000256" key="3">
    <source>
        <dbReference type="ARBA" id="ARBA00023015"/>
    </source>
</evidence>
<dbReference type="Gene3D" id="3.40.640.10">
    <property type="entry name" value="Type I PLP-dependent aspartate aminotransferase-like (Major domain)"/>
    <property type="match status" value="1"/>
</dbReference>
<proteinExistence type="inferred from homology"/>
<dbReference type="Proteomes" id="UP000588277">
    <property type="component" value="Unassembled WGS sequence"/>
</dbReference>
<keyword evidence="2" id="KW-0663">Pyridoxal phosphate</keyword>
<dbReference type="PRINTS" id="PR00035">
    <property type="entry name" value="HTHGNTR"/>
</dbReference>
<dbReference type="InterPro" id="IPR015421">
    <property type="entry name" value="PyrdxlP-dep_Trfase_major"/>
</dbReference>
<evidence type="ECO:0000313" key="8">
    <source>
        <dbReference type="Proteomes" id="UP000588277"/>
    </source>
</evidence>
<evidence type="ECO:0000256" key="2">
    <source>
        <dbReference type="ARBA" id="ARBA00022898"/>
    </source>
</evidence>
<dbReference type="InterPro" id="IPR015422">
    <property type="entry name" value="PyrdxlP-dep_Trfase_small"/>
</dbReference>
<evidence type="ECO:0000256" key="1">
    <source>
        <dbReference type="ARBA" id="ARBA00005384"/>
    </source>
</evidence>
<dbReference type="SMART" id="SM00345">
    <property type="entry name" value="HTH_GNTR"/>
    <property type="match status" value="1"/>
</dbReference>
<dbReference type="InterPro" id="IPR036388">
    <property type="entry name" value="WH-like_DNA-bd_sf"/>
</dbReference>
<keyword evidence="3" id="KW-0805">Transcription regulation</keyword>
<keyword evidence="8" id="KW-1185">Reference proteome</keyword>
<dbReference type="Gene3D" id="3.90.1150.10">
    <property type="entry name" value="Aspartate Aminotransferase, domain 1"/>
    <property type="match status" value="1"/>
</dbReference>
<dbReference type="InterPro" id="IPR015424">
    <property type="entry name" value="PyrdxlP-dep_Trfase"/>
</dbReference>
<dbReference type="InterPro" id="IPR036390">
    <property type="entry name" value="WH_DNA-bd_sf"/>
</dbReference>
<dbReference type="SUPFAM" id="SSF46785">
    <property type="entry name" value="Winged helix' DNA-binding domain"/>
    <property type="match status" value="1"/>
</dbReference>
<evidence type="ECO:0000313" key="7">
    <source>
        <dbReference type="EMBL" id="NMN00204.1"/>
    </source>
</evidence>
<dbReference type="RefSeq" id="WP_169275377.1">
    <property type="nucleotide sequence ID" value="NZ_JAAIIH010000003.1"/>
</dbReference>
<dbReference type="SUPFAM" id="SSF53383">
    <property type="entry name" value="PLP-dependent transferases"/>
    <property type="match status" value="1"/>
</dbReference>
<organism evidence="7 8">
    <name type="scientific">Bifidobacterium moraviense</name>
    <dbReference type="NCBI Taxonomy" id="2675323"/>
    <lineage>
        <taxon>Bacteria</taxon>
        <taxon>Bacillati</taxon>
        <taxon>Actinomycetota</taxon>
        <taxon>Actinomycetes</taxon>
        <taxon>Bifidobacteriales</taxon>
        <taxon>Bifidobacteriaceae</taxon>
        <taxon>Bifidobacterium</taxon>
    </lineage>
</organism>
<evidence type="ECO:0000256" key="5">
    <source>
        <dbReference type="ARBA" id="ARBA00023163"/>
    </source>
</evidence>
<dbReference type="GO" id="GO:0030170">
    <property type="term" value="F:pyridoxal phosphate binding"/>
    <property type="evidence" value="ECO:0007669"/>
    <property type="project" value="InterPro"/>
</dbReference>
<keyword evidence="4" id="KW-0238">DNA-binding</keyword>
<dbReference type="Pfam" id="PF00392">
    <property type="entry name" value="GntR"/>
    <property type="match status" value="1"/>
</dbReference>
<dbReference type="InterPro" id="IPR000524">
    <property type="entry name" value="Tscrpt_reg_HTH_GntR"/>
</dbReference>
<dbReference type="AlphaFoldDB" id="A0A7Y0HYX5"/>
<comment type="caution">
    <text evidence="7">The sequence shown here is derived from an EMBL/GenBank/DDBJ whole genome shotgun (WGS) entry which is preliminary data.</text>
</comment>
<name>A0A7Y0HYX5_9BIFI</name>
<dbReference type="GO" id="GO:0003677">
    <property type="term" value="F:DNA binding"/>
    <property type="evidence" value="ECO:0007669"/>
    <property type="project" value="UniProtKB-KW"/>
</dbReference>
<accession>A0A7Y0HYX5</accession>
<dbReference type="PROSITE" id="PS50949">
    <property type="entry name" value="HTH_GNTR"/>
    <property type="match status" value="1"/>
</dbReference>
<protein>
    <submittedName>
        <fullName evidence="7">GntR family transcriptional regulator</fullName>
    </submittedName>
</protein>
<dbReference type="EMBL" id="JAAIIH010000003">
    <property type="protein sequence ID" value="NMN00204.1"/>
    <property type="molecule type" value="Genomic_DNA"/>
</dbReference>
<keyword evidence="5" id="KW-0804">Transcription</keyword>
<evidence type="ECO:0000259" key="6">
    <source>
        <dbReference type="PROSITE" id="PS50949"/>
    </source>
</evidence>
<gene>
    <name evidence="7" type="ORF">G1C96_0782</name>
</gene>
<dbReference type="Pfam" id="PF00155">
    <property type="entry name" value="Aminotran_1_2"/>
    <property type="match status" value="1"/>
</dbReference>
<dbReference type="CDD" id="cd00609">
    <property type="entry name" value="AAT_like"/>
    <property type="match status" value="1"/>
</dbReference>
<dbReference type="Gene3D" id="1.10.10.10">
    <property type="entry name" value="Winged helix-like DNA-binding domain superfamily/Winged helix DNA-binding domain"/>
    <property type="match status" value="1"/>
</dbReference>
<dbReference type="PANTHER" id="PTHR46577">
    <property type="entry name" value="HTH-TYPE TRANSCRIPTIONAL REGULATORY PROTEIN GABR"/>
    <property type="match status" value="1"/>
</dbReference>
<reference evidence="7 8" key="1">
    <citation type="submission" date="2020-02" db="EMBL/GenBank/DDBJ databases">
        <title>Characterization of phylogenetic diversity of novel bifidobacterial species isolated in Czech ZOOs.</title>
        <authorList>
            <person name="Lugli G.A."/>
            <person name="Vera N.B."/>
            <person name="Ventura M."/>
        </authorList>
    </citation>
    <scope>NUCLEOTIDE SEQUENCE [LARGE SCALE GENOMIC DNA]</scope>
    <source>
        <strain evidence="7 8">DSM 109958</strain>
    </source>
</reference>
<feature type="domain" description="HTH gntR-type" evidence="6">
    <location>
        <begin position="19"/>
        <end position="87"/>
    </location>
</feature>
<sequence length="508" mass="54712">MARPAPIAIDWKPDRTSDVPLTEQIVQYVCRQVSGGAWPIGSRLPSQRALAEGFGVNRSTIIAAVNELTDYGIVEGLHGAGTRIASNTWSLMLHGSPDWADYVSSGFFKANNDTIQAINRLEFDPSMARLGTGELDPRLFPKDMWHAVLTQAADEITSMGYPEPEGVPELREAIAAHMRKLGVETNPGQVLVTSGALQALQIISVSLLSAGSTVFAEAPSYIKSLQVFQSAGMHLQGVRMDGRGIDADALHEAVVAANDGAAGRGGRGPAHIGAAGRGGGAVLYTIPTNHNPTGITMDEERRRELMARCVADRLPIIEDGAYQDLVFDGGDAPAPLKSMDETGMVIYLGSASKALAPGLRIGWIVAPEPIVHRLADVKMQMDYGASRLSQWVFARFLASGMYDRFLSGLRVELRRRRDAALATLETLFGGVARWNVPSGGFYVWLTFDDPMPMGRLFAKAVEAGVLLNPGDIYDFEGDNSLRLSYAYTTPAEFAAAAERLAAVVRALR</sequence>
<dbReference type="InterPro" id="IPR004839">
    <property type="entry name" value="Aminotransferase_I/II_large"/>
</dbReference>
<dbReference type="PANTHER" id="PTHR46577:SF2">
    <property type="entry name" value="TRANSCRIPTIONAL REGULATORY PROTEIN"/>
    <property type="match status" value="1"/>
</dbReference>
<evidence type="ECO:0000256" key="4">
    <source>
        <dbReference type="ARBA" id="ARBA00023125"/>
    </source>
</evidence>
<comment type="similarity">
    <text evidence="1">In the C-terminal section; belongs to the class-I pyridoxal-phosphate-dependent aminotransferase family.</text>
</comment>